<dbReference type="InterPro" id="IPR011990">
    <property type="entry name" value="TPR-like_helical_dom_sf"/>
</dbReference>
<keyword evidence="1" id="KW-0238">DNA-binding</keyword>
<dbReference type="PROSITE" id="PS50005">
    <property type="entry name" value="TPR"/>
    <property type="match status" value="1"/>
</dbReference>
<dbReference type="OrthoDB" id="9815852at2"/>
<dbReference type="CDD" id="cd00093">
    <property type="entry name" value="HTH_XRE"/>
    <property type="match status" value="1"/>
</dbReference>
<dbReference type="Proteomes" id="UP000236151">
    <property type="component" value="Unassembled WGS sequence"/>
</dbReference>
<feature type="repeat" description="TPR" evidence="2">
    <location>
        <begin position="74"/>
        <end position="107"/>
    </location>
</feature>
<comment type="caution">
    <text evidence="4">The sequence shown here is derived from an EMBL/GenBank/DDBJ whole genome shotgun (WGS) entry which is preliminary data.</text>
</comment>
<gene>
    <name evidence="4" type="ORF">CDQ84_09855</name>
</gene>
<dbReference type="PROSITE" id="PS50943">
    <property type="entry name" value="HTH_CROC1"/>
    <property type="match status" value="1"/>
</dbReference>
<dbReference type="GO" id="GO:0003677">
    <property type="term" value="F:DNA binding"/>
    <property type="evidence" value="ECO:0007669"/>
    <property type="project" value="UniProtKB-KW"/>
</dbReference>
<dbReference type="Gene3D" id="1.10.260.40">
    <property type="entry name" value="lambda repressor-like DNA-binding domains"/>
    <property type="match status" value="1"/>
</dbReference>
<keyword evidence="2" id="KW-0802">TPR repeat</keyword>
<dbReference type="AlphaFoldDB" id="A0A2K2FJT3"/>
<proteinExistence type="predicted"/>
<name>A0A2K2FJT3_9CLOT</name>
<dbReference type="InterPro" id="IPR019734">
    <property type="entry name" value="TPR_rpt"/>
</dbReference>
<dbReference type="SUPFAM" id="SSF47413">
    <property type="entry name" value="lambda repressor-like DNA-binding domains"/>
    <property type="match status" value="1"/>
</dbReference>
<dbReference type="RefSeq" id="WP_103081570.1">
    <property type="nucleotide sequence ID" value="NZ_CP021850.1"/>
</dbReference>
<dbReference type="PANTHER" id="PTHR46558">
    <property type="entry name" value="TRACRIPTIONAL REGULATORY PROTEIN-RELATED-RELATED"/>
    <property type="match status" value="1"/>
</dbReference>
<evidence type="ECO:0000259" key="3">
    <source>
        <dbReference type="PROSITE" id="PS50943"/>
    </source>
</evidence>
<dbReference type="KEGG" id="cthd:CDO33_19480"/>
<keyword evidence="5" id="KW-1185">Reference proteome</keyword>
<dbReference type="Gene3D" id="1.25.40.10">
    <property type="entry name" value="Tetratricopeptide repeat domain"/>
    <property type="match status" value="1"/>
</dbReference>
<accession>A0A2K2FJT3</accession>
<evidence type="ECO:0000313" key="5">
    <source>
        <dbReference type="Proteomes" id="UP000236151"/>
    </source>
</evidence>
<reference evidence="4 5" key="1">
    <citation type="submission" date="2017-06" db="EMBL/GenBank/DDBJ databases">
        <title>Investigating the central metabolism of Clostridium thermosuccinogenes.</title>
        <authorList>
            <person name="Koendjbiharie J.G."/>
            <person name="van Kranenburg R."/>
        </authorList>
    </citation>
    <scope>NUCLEOTIDE SEQUENCE [LARGE SCALE GENOMIC DNA]</scope>
    <source>
        <strain evidence="4 5">DSM 5806</strain>
    </source>
</reference>
<dbReference type="PANTHER" id="PTHR46558:SF11">
    <property type="entry name" value="HTH-TYPE TRANSCRIPTIONAL REGULATOR XRE"/>
    <property type="match status" value="1"/>
</dbReference>
<dbReference type="SMART" id="SM00530">
    <property type="entry name" value="HTH_XRE"/>
    <property type="match status" value="1"/>
</dbReference>
<evidence type="ECO:0000256" key="2">
    <source>
        <dbReference type="PROSITE-ProRule" id="PRU00339"/>
    </source>
</evidence>
<organism evidence="4 5">
    <name type="scientific">Clostridium thermosuccinogenes</name>
    <dbReference type="NCBI Taxonomy" id="84032"/>
    <lineage>
        <taxon>Bacteria</taxon>
        <taxon>Bacillati</taxon>
        <taxon>Bacillota</taxon>
        <taxon>Clostridia</taxon>
        <taxon>Eubacteriales</taxon>
        <taxon>Clostridiaceae</taxon>
        <taxon>Clostridium</taxon>
    </lineage>
</organism>
<dbReference type="Pfam" id="PF01381">
    <property type="entry name" value="HTH_3"/>
    <property type="match status" value="1"/>
</dbReference>
<evidence type="ECO:0000256" key="1">
    <source>
        <dbReference type="ARBA" id="ARBA00023125"/>
    </source>
</evidence>
<dbReference type="InterPro" id="IPR001387">
    <property type="entry name" value="Cro/C1-type_HTH"/>
</dbReference>
<feature type="domain" description="HTH cro/C1-type" evidence="3">
    <location>
        <begin position="8"/>
        <end position="62"/>
    </location>
</feature>
<sequence>MLYIAENLKSYRKSMGLTQEEVAEMLCVSPQSVSKWERGDTYPDITLLPALANLFKTSIDALVGMDKINDTEARNAIFKTAHDYLKSGDHLKAAEVLEEALKTFPNDESLMSELALALSFDTNPDRLKRSVMLCERVLAGNPSEKVRHTTRAALCFIYLKIGHKDKAIVTAQNLPHLRESREAIVEQLEKELTQPEINAYLKFIALGEEAEQDIICIDLE</sequence>
<dbReference type="InterPro" id="IPR010982">
    <property type="entry name" value="Lambda_DNA-bd_dom_sf"/>
</dbReference>
<evidence type="ECO:0000313" key="4">
    <source>
        <dbReference type="EMBL" id="PNT99036.1"/>
    </source>
</evidence>
<dbReference type="SUPFAM" id="SSF48452">
    <property type="entry name" value="TPR-like"/>
    <property type="match status" value="1"/>
</dbReference>
<protein>
    <recommendedName>
        <fullName evidence="3">HTH cro/C1-type domain-containing protein</fullName>
    </recommendedName>
</protein>
<dbReference type="EMBL" id="NIOJ01000022">
    <property type="protein sequence ID" value="PNT99036.1"/>
    <property type="molecule type" value="Genomic_DNA"/>
</dbReference>